<feature type="region of interest" description="Disordered" evidence="1">
    <location>
        <begin position="1"/>
        <end position="24"/>
    </location>
</feature>
<name>A0A9D4LAZ0_DREPO</name>
<evidence type="ECO:0000256" key="1">
    <source>
        <dbReference type="SAM" id="MobiDB-lite"/>
    </source>
</evidence>
<accession>A0A9D4LAZ0</accession>
<keyword evidence="3" id="KW-1185">Reference proteome</keyword>
<proteinExistence type="predicted"/>
<protein>
    <submittedName>
        <fullName evidence="2">Uncharacterized protein</fullName>
    </submittedName>
</protein>
<evidence type="ECO:0000313" key="2">
    <source>
        <dbReference type="EMBL" id="KAH3853827.1"/>
    </source>
</evidence>
<feature type="compositionally biased region" description="Polar residues" evidence="1">
    <location>
        <begin position="1"/>
        <end position="12"/>
    </location>
</feature>
<dbReference type="AlphaFoldDB" id="A0A9D4LAZ0"/>
<reference evidence="2" key="1">
    <citation type="journal article" date="2019" name="bioRxiv">
        <title>The Genome of the Zebra Mussel, Dreissena polymorpha: A Resource for Invasive Species Research.</title>
        <authorList>
            <person name="McCartney M.A."/>
            <person name="Auch B."/>
            <person name="Kono T."/>
            <person name="Mallez S."/>
            <person name="Zhang Y."/>
            <person name="Obille A."/>
            <person name="Becker A."/>
            <person name="Abrahante J.E."/>
            <person name="Garbe J."/>
            <person name="Badalamenti J.P."/>
            <person name="Herman A."/>
            <person name="Mangelson H."/>
            <person name="Liachko I."/>
            <person name="Sullivan S."/>
            <person name="Sone E.D."/>
            <person name="Koren S."/>
            <person name="Silverstein K.A.T."/>
            <person name="Beckman K.B."/>
            <person name="Gohl D.M."/>
        </authorList>
    </citation>
    <scope>NUCLEOTIDE SEQUENCE</scope>
    <source>
        <strain evidence="2">Duluth1</strain>
        <tissue evidence="2">Whole animal</tissue>
    </source>
</reference>
<feature type="compositionally biased region" description="Basic and acidic residues" evidence="1">
    <location>
        <begin position="14"/>
        <end position="24"/>
    </location>
</feature>
<dbReference type="Proteomes" id="UP000828390">
    <property type="component" value="Unassembled WGS sequence"/>
</dbReference>
<dbReference type="EMBL" id="JAIWYP010000003">
    <property type="protein sequence ID" value="KAH3853827.1"/>
    <property type="molecule type" value="Genomic_DNA"/>
</dbReference>
<gene>
    <name evidence="2" type="ORF">DPMN_096362</name>
</gene>
<sequence length="83" mass="9465">MLVSQQSSTLPSHHQPERRPLRQESEMVRLLVEGSDLHRITTTRSAKVQKSLVSLWDKYEARECTPSEFLAKVGQAYGVVLDK</sequence>
<evidence type="ECO:0000313" key="3">
    <source>
        <dbReference type="Proteomes" id="UP000828390"/>
    </source>
</evidence>
<organism evidence="2 3">
    <name type="scientific">Dreissena polymorpha</name>
    <name type="common">Zebra mussel</name>
    <name type="synonym">Mytilus polymorpha</name>
    <dbReference type="NCBI Taxonomy" id="45954"/>
    <lineage>
        <taxon>Eukaryota</taxon>
        <taxon>Metazoa</taxon>
        <taxon>Spiralia</taxon>
        <taxon>Lophotrochozoa</taxon>
        <taxon>Mollusca</taxon>
        <taxon>Bivalvia</taxon>
        <taxon>Autobranchia</taxon>
        <taxon>Heteroconchia</taxon>
        <taxon>Euheterodonta</taxon>
        <taxon>Imparidentia</taxon>
        <taxon>Neoheterodontei</taxon>
        <taxon>Myida</taxon>
        <taxon>Dreissenoidea</taxon>
        <taxon>Dreissenidae</taxon>
        <taxon>Dreissena</taxon>
    </lineage>
</organism>
<reference evidence="2" key="2">
    <citation type="submission" date="2020-11" db="EMBL/GenBank/DDBJ databases">
        <authorList>
            <person name="McCartney M.A."/>
            <person name="Auch B."/>
            <person name="Kono T."/>
            <person name="Mallez S."/>
            <person name="Becker A."/>
            <person name="Gohl D.M."/>
            <person name="Silverstein K.A.T."/>
            <person name="Koren S."/>
            <person name="Bechman K.B."/>
            <person name="Herman A."/>
            <person name="Abrahante J.E."/>
            <person name="Garbe J."/>
        </authorList>
    </citation>
    <scope>NUCLEOTIDE SEQUENCE</scope>
    <source>
        <strain evidence="2">Duluth1</strain>
        <tissue evidence="2">Whole animal</tissue>
    </source>
</reference>
<comment type="caution">
    <text evidence="2">The sequence shown here is derived from an EMBL/GenBank/DDBJ whole genome shotgun (WGS) entry which is preliminary data.</text>
</comment>